<protein>
    <submittedName>
        <fullName evidence="1">Uncharacterized protein</fullName>
    </submittedName>
</protein>
<name>A0ABR9X589_9RHOB</name>
<keyword evidence="2" id="KW-1185">Reference proteome</keyword>
<evidence type="ECO:0000313" key="1">
    <source>
        <dbReference type="EMBL" id="MBE9638684.1"/>
    </source>
</evidence>
<comment type="caution">
    <text evidence="1">The sequence shown here is derived from an EMBL/GenBank/DDBJ whole genome shotgun (WGS) entry which is preliminary data.</text>
</comment>
<proteinExistence type="predicted"/>
<gene>
    <name evidence="1" type="ORF">IQ782_17645</name>
</gene>
<accession>A0ABR9X589</accession>
<dbReference type="EMBL" id="JADFFK010000013">
    <property type="protein sequence ID" value="MBE9638684.1"/>
    <property type="molecule type" value="Genomic_DNA"/>
</dbReference>
<dbReference type="RefSeq" id="WP_194135981.1">
    <property type="nucleotide sequence ID" value="NZ_JADFFK010000013.1"/>
</dbReference>
<sequence>MPNALHSSPAGRVHVLHLVARDTGLPLQVGGRALTVLASNPELAAREMMQGRCPAQWRVRVSRPGPSPSDTL</sequence>
<evidence type="ECO:0000313" key="2">
    <source>
        <dbReference type="Proteomes" id="UP000607796"/>
    </source>
</evidence>
<reference evidence="1 2" key="1">
    <citation type="journal article" date="2021" name="Int. J. Syst. Evol. Microbiol.">
        <title>Salipiger mangrovisoli sp. nov., isolated from mangrove soil and the proposal for the reclassification of Paraphaeobacter pallidus as Salipiger pallidus comb. nov.</title>
        <authorList>
            <person name="Du J."/>
            <person name="Liu Y."/>
            <person name="Pei T."/>
            <person name="Deng M.R."/>
            <person name="Zhu H."/>
        </authorList>
    </citation>
    <scope>NUCLEOTIDE SEQUENCE [LARGE SCALE GENOMIC DNA]</scope>
    <source>
        <strain evidence="1 2">6D45A</strain>
    </source>
</reference>
<organism evidence="1 2">
    <name type="scientific">Salipiger mangrovisoli</name>
    <dbReference type="NCBI Taxonomy" id="2865933"/>
    <lineage>
        <taxon>Bacteria</taxon>
        <taxon>Pseudomonadati</taxon>
        <taxon>Pseudomonadota</taxon>
        <taxon>Alphaproteobacteria</taxon>
        <taxon>Rhodobacterales</taxon>
        <taxon>Roseobacteraceae</taxon>
        <taxon>Salipiger</taxon>
    </lineage>
</organism>
<dbReference type="Proteomes" id="UP000607796">
    <property type="component" value="Unassembled WGS sequence"/>
</dbReference>